<sequence>MSIAASERGLLCSGNEGDAELPTVIVCAYADSDSEFTAMLSRVILDVHGKLGRPREEWEARNLNTLILLFIANGQQHAVQEVNQSLSCTPCPTVEPGKCCTAHLDPATGHLAKRAPQAASLRFTSLPHCGFYSLRDELVSSRVLTSTGQRHGEAPA</sequence>
<reference evidence="1 2" key="1">
    <citation type="submission" date="2018-10" db="EMBL/GenBank/DDBJ databases">
        <title>Genome assembly for a Yunnan-Guizhou Plateau 3E fish, Anabarilius grahami (Regan), and its evolutionary and genetic applications.</title>
        <authorList>
            <person name="Jiang W."/>
        </authorList>
    </citation>
    <scope>NUCLEOTIDE SEQUENCE [LARGE SCALE GENOMIC DNA]</scope>
    <source>
        <strain evidence="1">AG-KIZ</strain>
        <tissue evidence="1">Muscle</tissue>
    </source>
</reference>
<name>A0A3N0XQE3_ANAGA</name>
<evidence type="ECO:0000313" key="2">
    <source>
        <dbReference type="Proteomes" id="UP000281406"/>
    </source>
</evidence>
<protein>
    <submittedName>
        <fullName evidence="1">Uncharacterized protein</fullName>
    </submittedName>
</protein>
<gene>
    <name evidence="1" type="ORF">DPX16_21259</name>
</gene>
<dbReference type="AlphaFoldDB" id="A0A3N0XQE3"/>
<accession>A0A3N0XQE3</accession>
<proteinExistence type="predicted"/>
<dbReference type="Proteomes" id="UP000281406">
    <property type="component" value="Unassembled WGS sequence"/>
</dbReference>
<comment type="caution">
    <text evidence="1">The sequence shown here is derived from an EMBL/GenBank/DDBJ whole genome shotgun (WGS) entry which is preliminary data.</text>
</comment>
<organism evidence="1 2">
    <name type="scientific">Anabarilius grahami</name>
    <name type="common">Kanglang fish</name>
    <name type="synonym">Barilius grahami</name>
    <dbReference type="NCBI Taxonomy" id="495550"/>
    <lineage>
        <taxon>Eukaryota</taxon>
        <taxon>Metazoa</taxon>
        <taxon>Chordata</taxon>
        <taxon>Craniata</taxon>
        <taxon>Vertebrata</taxon>
        <taxon>Euteleostomi</taxon>
        <taxon>Actinopterygii</taxon>
        <taxon>Neopterygii</taxon>
        <taxon>Teleostei</taxon>
        <taxon>Ostariophysi</taxon>
        <taxon>Cypriniformes</taxon>
        <taxon>Xenocyprididae</taxon>
        <taxon>Xenocypridinae</taxon>
        <taxon>Xenocypridinae incertae sedis</taxon>
        <taxon>Anabarilius</taxon>
    </lineage>
</organism>
<keyword evidence="2" id="KW-1185">Reference proteome</keyword>
<dbReference type="EMBL" id="RJVU01063586">
    <property type="protein sequence ID" value="ROJ24373.1"/>
    <property type="molecule type" value="Genomic_DNA"/>
</dbReference>
<evidence type="ECO:0000313" key="1">
    <source>
        <dbReference type="EMBL" id="ROJ24373.1"/>
    </source>
</evidence>